<dbReference type="InterPro" id="IPR036412">
    <property type="entry name" value="HAD-like_sf"/>
</dbReference>
<keyword evidence="2" id="KW-1185">Reference proteome</keyword>
<dbReference type="RefSeq" id="XP_005776467.1">
    <property type="nucleotide sequence ID" value="XM_005776410.1"/>
</dbReference>
<dbReference type="EnsemblProtists" id="EOD24038">
    <property type="protein sequence ID" value="EOD24038"/>
    <property type="gene ID" value="EMIHUDRAFT_101242"/>
</dbReference>
<dbReference type="FunFam" id="3.40.50.1000:FF:000387">
    <property type="entry name" value="Predicted protein"/>
    <property type="match status" value="1"/>
</dbReference>
<dbReference type="eggNOG" id="KOG2961">
    <property type="taxonomic scope" value="Eukaryota"/>
</dbReference>
<evidence type="ECO:0000313" key="1">
    <source>
        <dbReference type="EnsemblProtists" id="EOD24038"/>
    </source>
</evidence>
<dbReference type="GeneID" id="17269584"/>
<dbReference type="PANTHER" id="PTHR19288">
    <property type="entry name" value="4-NITROPHENYLPHOSPHATASE-RELATED"/>
    <property type="match status" value="1"/>
</dbReference>
<dbReference type="GO" id="GO:0005737">
    <property type="term" value="C:cytoplasm"/>
    <property type="evidence" value="ECO:0007669"/>
    <property type="project" value="TreeGrafter"/>
</dbReference>
<dbReference type="Proteomes" id="UP000013827">
    <property type="component" value="Unassembled WGS sequence"/>
</dbReference>
<dbReference type="Gene3D" id="3.40.50.1000">
    <property type="entry name" value="HAD superfamily/HAD-like"/>
    <property type="match status" value="1"/>
</dbReference>
<reference evidence="1" key="2">
    <citation type="submission" date="2024-10" db="UniProtKB">
        <authorList>
            <consortium name="EnsemblProtists"/>
        </authorList>
    </citation>
    <scope>IDENTIFICATION</scope>
</reference>
<dbReference type="KEGG" id="ehx:EMIHUDRAFT_101242"/>
<dbReference type="InterPro" id="IPR010021">
    <property type="entry name" value="PGPP1/Gep4"/>
</dbReference>
<sequence length="215" mass="23553">MVQSLNLAAVRTTARVILREPALALPHQRVRDISELDFAELREAGCHGVIFDKDNTLTAPYSDEVHPRLAGSLRRCVETFGAERVAVLSNSAGTPDDPGGVAADALEAALGVHVLRRRHKKPRGIESVQRHFQCDGTALLMVGDRYLTDVVFGNMHGMLTVHTQQLTTEGDNRVAQAMRRAEDWLVARYVRRGVRAPPHPLALNSWGPGGARGRS</sequence>
<dbReference type="STRING" id="2903.R1CM78"/>
<evidence type="ECO:0000313" key="2">
    <source>
        <dbReference type="Proteomes" id="UP000013827"/>
    </source>
</evidence>
<dbReference type="OMA" id="MLMANMM"/>
<reference evidence="2" key="1">
    <citation type="journal article" date="2013" name="Nature">
        <title>Pan genome of the phytoplankton Emiliania underpins its global distribution.</title>
        <authorList>
            <person name="Read B.A."/>
            <person name="Kegel J."/>
            <person name="Klute M.J."/>
            <person name="Kuo A."/>
            <person name="Lefebvre S.C."/>
            <person name="Maumus F."/>
            <person name="Mayer C."/>
            <person name="Miller J."/>
            <person name="Monier A."/>
            <person name="Salamov A."/>
            <person name="Young J."/>
            <person name="Aguilar M."/>
            <person name="Claverie J.M."/>
            <person name="Frickenhaus S."/>
            <person name="Gonzalez K."/>
            <person name="Herman E.K."/>
            <person name="Lin Y.C."/>
            <person name="Napier J."/>
            <person name="Ogata H."/>
            <person name="Sarno A.F."/>
            <person name="Shmutz J."/>
            <person name="Schroeder D."/>
            <person name="de Vargas C."/>
            <person name="Verret F."/>
            <person name="von Dassow P."/>
            <person name="Valentin K."/>
            <person name="Van de Peer Y."/>
            <person name="Wheeler G."/>
            <person name="Dacks J.B."/>
            <person name="Delwiche C.F."/>
            <person name="Dyhrman S.T."/>
            <person name="Glockner G."/>
            <person name="John U."/>
            <person name="Richards T."/>
            <person name="Worden A.Z."/>
            <person name="Zhang X."/>
            <person name="Grigoriev I.V."/>
            <person name="Allen A.E."/>
            <person name="Bidle K."/>
            <person name="Borodovsky M."/>
            <person name="Bowler C."/>
            <person name="Brownlee C."/>
            <person name="Cock J.M."/>
            <person name="Elias M."/>
            <person name="Gladyshev V.N."/>
            <person name="Groth M."/>
            <person name="Guda C."/>
            <person name="Hadaegh A."/>
            <person name="Iglesias-Rodriguez M.D."/>
            <person name="Jenkins J."/>
            <person name="Jones B.M."/>
            <person name="Lawson T."/>
            <person name="Leese F."/>
            <person name="Lindquist E."/>
            <person name="Lobanov A."/>
            <person name="Lomsadze A."/>
            <person name="Malik S.B."/>
            <person name="Marsh M.E."/>
            <person name="Mackinder L."/>
            <person name="Mock T."/>
            <person name="Mueller-Roeber B."/>
            <person name="Pagarete A."/>
            <person name="Parker M."/>
            <person name="Probert I."/>
            <person name="Quesneville H."/>
            <person name="Raines C."/>
            <person name="Rensing S.A."/>
            <person name="Riano-Pachon D.M."/>
            <person name="Richier S."/>
            <person name="Rokitta S."/>
            <person name="Shiraiwa Y."/>
            <person name="Soanes D.M."/>
            <person name="van der Giezen M."/>
            <person name="Wahlund T.M."/>
            <person name="Williams B."/>
            <person name="Wilson W."/>
            <person name="Wolfe G."/>
            <person name="Wurch L.L."/>
        </authorList>
    </citation>
    <scope>NUCLEOTIDE SEQUENCE</scope>
</reference>
<dbReference type="PANTHER" id="PTHR19288:SF25">
    <property type="entry name" value="PHOSPHATIDYLGLYCEROPHOSPHATASE GEP4, MITOCHONDRIAL"/>
    <property type="match status" value="1"/>
</dbReference>
<dbReference type="Pfam" id="PF09419">
    <property type="entry name" value="PGP_phosphatase"/>
    <property type="match status" value="1"/>
</dbReference>
<dbReference type="HOGENOM" id="CLU_056221_3_1_1"/>
<name>A0A0D3JKK3_EMIH1</name>
<dbReference type="SUPFAM" id="SSF56784">
    <property type="entry name" value="HAD-like"/>
    <property type="match status" value="1"/>
</dbReference>
<dbReference type="GO" id="GO:0008962">
    <property type="term" value="F:phosphatidylglycerophosphatase activity"/>
    <property type="evidence" value="ECO:0007669"/>
    <property type="project" value="InterPro"/>
</dbReference>
<organism evidence="1 2">
    <name type="scientific">Emiliania huxleyi (strain CCMP1516)</name>
    <dbReference type="NCBI Taxonomy" id="280463"/>
    <lineage>
        <taxon>Eukaryota</taxon>
        <taxon>Haptista</taxon>
        <taxon>Haptophyta</taxon>
        <taxon>Prymnesiophyceae</taxon>
        <taxon>Isochrysidales</taxon>
        <taxon>Noelaerhabdaceae</taxon>
        <taxon>Emiliania</taxon>
    </lineage>
</organism>
<dbReference type="NCBIfam" id="TIGR01668">
    <property type="entry name" value="YqeG_hyp_ppase"/>
    <property type="match status" value="1"/>
</dbReference>
<protein>
    <submittedName>
        <fullName evidence="1">Uncharacterized protein</fullName>
    </submittedName>
</protein>
<dbReference type="InterPro" id="IPR027706">
    <property type="entry name" value="PGP_Pase"/>
</dbReference>
<dbReference type="InterPro" id="IPR023214">
    <property type="entry name" value="HAD_sf"/>
</dbReference>
<proteinExistence type="predicted"/>
<dbReference type="PaxDb" id="2903-EOD24038"/>
<accession>A0A0D3JKK3</accession>
<dbReference type="AlphaFoldDB" id="A0A0D3JKK3"/>